<evidence type="ECO:0000313" key="15">
    <source>
        <dbReference type="Proteomes" id="UP000184533"/>
    </source>
</evidence>
<keyword evidence="7 10" id="KW-0472">Membrane</keyword>
<evidence type="ECO:0000256" key="6">
    <source>
        <dbReference type="ARBA" id="ARBA00022989"/>
    </source>
</evidence>
<evidence type="ECO:0000256" key="10">
    <source>
        <dbReference type="HAMAP-Rule" id="MF_02078"/>
    </source>
</evidence>
<dbReference type="AlphaFoldDB" id="A0A0F5L1U3"/>
<evidence type="ECO:0000256" key="1">
    <source>
        <dbReference type="ARBA" id="ARBA00004651"/>
    </source>
</evidence>
<dbReference type="UniPathway" id="UPA00219"/>
<proteinExistence type="inferred from homology"/>
<evidence type="ECO:0000256" key="11">
    <source>
        <dbReference type="PIRNR" id="PIRNR002869"/>
    </source>
</evidence>
<feature type="transmembrane region" description="Helical" evidence="10">
    <location>
        <begin position="478"/>
        <end position="500"/>
    </location>
</feature>
<keyword evidence="4 10" id="KW-0133">Cell shape</keyword>
<dbReference type="PANTHER" id="PTHR47019">
    <property type="entry name" value="LIPID II FLIPPASE MURJ"/>
    <property type="match status" value="1"/>
</dbReference>
<dbReference type="NCBIfam" id="TIGR01695">
    <property type="entry name" value="murJ_mviN"/>
    <property type="match status" value="1"/>
</dbReference>
<dbReference type="PIRSF" id="PIRSF002869">
    <property type="entry name" value="MviN"/>
    <property type="match status" value="1"/>
</dbReference>
<evidence type="ECO:0000256" key="9">
    <source>
        <dbReference type="ARBA" id="ARBA00061532"/>
    </source>
</evidence>
<comment type="function">
    <text evidence="8 10 11">Involved in peptidoglycan biosynthesis. Transports lipid-linked peptidoglycan precursors from the inner to the outer leaflet of the cytoplasmic membrane.</text>
</comment>
<comment type="similarity">
    <text evidence="9 10 11">Belongs to the MurJ/MviN family.</text>
</comment>
<dbReference type="EMBL" id="LAJF01000156">
    <property type="protein sequence ID" value="KKB76174.1"/>
    <property type="molecule type" value="Genomic_DNA"/>
</dbReference>
<dbReference type="GO" id="GO:0009252">
    <property type="term" value="P:peptidoglycan biosynthetic process"/>
    <property type="evidence" value="ECO:0007669"/>
    <property type="project" value="UniProtKB-UniRule"/>
</dbReference>
<keyword evidence="3 10" id="KW-0812">Transmembrane</keyword>
<feature type="transmembrane region" description="Helical" evidence="10">
    <location>
        <begin position="445"/>
        <end position="466"/>
    </location>
</feature>
<dbReference type="HAMAP" id="MF_02078">
    <property type="entry name" value="MurJ_MviN"/>
    <property type="match status" value="1"/>
</dbReference>
<evidence type="ECO:0000256" key="5">
    <source>
        <dbReference type="ARBA" id="ARBA00022984"/>
    </source>
</evidence>
<protein>
    <recommendedName>
        <fullName evidence="10">Probable lipid II flippase MurJ</fullName>
    </recommendedName>
</protein>
<feature type="transmembrane region" description="Helical" evidence="10">
    <location>
        <begin position="313"/>
        <end position="331"/>
    </location>
</feature>
<dbReference type="GO" id="GO:0034204">
    <property type="term" value="P:lipid translocation"/>
    <property type="evidence" value="ECO:0007669"/>
    <property type="project" value="TreeGrafter"/>
</dbReference>
<sequence>MSLYRNFLSVGGLTLLSRVAGFLRDALMAAVLGIGPTADAFNAAFRFPNLFRRLFAEGAFNTAFVPMFSTALETEGAESAKALAGRIMSWLVAAILVVTVLAEIFMPQLMRLFVPGFANDPQKFELTVFLTRIMFPYLACMSLMAAYGAILNSLDRFFAAAFAPVLLNIVNIAVLVPLAILTLENPADVAFWMAIAALAGGVAQLALVYLAIRRAGFVPRLSWPHFDSEVRRFWILAIPAIIAGGITQINIFVGTVIASGADSAIAIISNADRLYQLPLGIIGIAIGTVLLPELSRHLGAGREAEARATQSQSLLLSMLFSLPAAAALIAIPEPIVRVLFERGAFDANATVQVADTLIAFAVGLPAFVLIRVLQPGYFSRKDTKTPTIFAGISVVVNIAASLLLFPSLQHVGIALATSISAWINVACLAFFLSRRGYFSLTRAELAKHCLILLASLVMGVVLYLLASRGHAVFAPGAFFPLQALALLAICSFGVVLYFTLIHFSGVQPLGQLLRRLRRTKA</sequence>
<keyword evidence="6 10" id="KW-1133">Transmembrane helix</keyword>
<dbReference type="Pfam" id="PF03023">
    <property type="entry name" value="MurJ"/>
    <property type="match status" value="1"/>
</dbReference>
<keyword evidence="10 11" id="KW-0813">Transport</keyword>
<keyword evidence="2 10" id="KW-1003">Cell membrane</keyword>
<feature type="transmembrane region" description="Helical" evidence="10">
    <location>
        <begin position="385"/>
        <end position="405"/>
    </location>
</feature>
<feature type="transmembrane region" description="Helical" evidence="10">
    <location>
        <begin position="411"/>
        <end position="433"/>
    </location>
</feature>
<organism evidence="12 14">
    <name type="scientific">Devosia limi DSM 17137</name>
    <dbReference type="NCBI Taxonomy" id="1121477"/>
    <lineage>
        <taxon>Bacteria</taxon>
        <taxon>Pseudomonadati</taxon>
        <taxon>Pseudomonadota</taxon>
        <taxon>Alphaproteobacteria</taxon>
        <taxon>Hyphomicrobiales</taxon>
        <taxon>Devosiaceae</taxon>
        <taxon>Devosia</taxon>
    </lineage>
</organism>
<dbReference type="PANTHER" id="PTHR47019:SF1">
    <property type="entry name" value="LIPID II FLIPPASE MURJ"/>
    <property type="match status" value="1"/>
</dbReference>
<feature type="transmembrane region" description="Helical" evidence="10">
    <location>
        <begin position="273"/>
        <end position="292"/>
    </location>
</feature>
<evidence type="ECO:0000256" key="4">
    <source>
        <dbReference type="ARBA" id="ARBA00022960"/>
    </source>
</evidence>
<feature type="transmembrane region" description="Helical" evidence="10">
    <location>
        <begin position="126"/>
        <end position="150"/>
    </location>
</feature>
<dbReference type="Proteomes" id="UP000184533">
    <property type="component" value="Unassembled WGS sequence"/>
</dbReference>
<dbReference type="PRINTS" id="PR01806">
    <property type="entry name" value="VIRFACTRMVIN"/>
</dbReference>
<name>A0A0F5L1U3_9HYPH</name>
<dbReference type="RefSeq" id="WP_046137181.1">
    <property type="nucleotide sequence ID" value="NZ_FQVC01000005.1"/>
</dbReference>
<accession>A0A0F5L1U3</accession>
<dbReference type="GO" id="GO:0005886">
    <property type="term" value="C:plasma membrane"/>
    <property type="evidence" value="ECO:0007669"/>
    <property type="project" value="UniProtKB-SubCell"/>
</dbReference>
<dbReference type="CDD" id="cd13123">
    <property type="entry name" value="MATE_MurJ_like"/>
    <property type="match status" value="1"/>
</dbReference>
<evidence type="ECO:0000256" key="2">
    <source>
        <dbReference type="ARBA" id="ARBA00022475"/>
    </source>
</evidence>
<dbReference type="Proteomes" id="UP000033608">
    <property type="component" value="Unassembled WGS sequence"/>
</dbReference>
<evidence type="ECO:0000256" key="7">
    <source>
        <dbReference type="ARBA" id="ARBA00023136"/>
    </source>
</evidence>
<dbReference type="GO" id="GO:0008360">
    <property type="term" value="P:regulation of cell shape"/>
    <property type="evidence" value="ECO:0007669"/>
    <property type="project" value="UniProtKB-UniRule"/>
</dbReference>
<evidence type="ECO:0000313" key="13">
    <source>
        <dbReference type="EMBL" id="SHF20361.1"/>
    </source>
</evidence>
<feature type="transmembrane region" description="Helical" evidence="10">
    <location>
        <begin position="233"/>
        <end position="253"/>
    </location>
</feature>
<comment type="subcellular location">
    <subcellularLocation>
        <location evidence="10">Cell inner membrane</location>
        <topology evidence="10">Multi-pass membrane protein</topology>
    </subcellularLocation>
    <subcellularLocation>
        <location evidence="1">Cell membrane</location>
        <topology evidence="1">Multi-pass membrane protein</topology>
    </subcellularLocation>
</comment>
<feature type="transmembrane region" description="Helical" evidence="10">
    <location>
        <begin position="189"/>
        <end position="212"/>
    </location>
</feature>
<evidence type="ECO:0000313" key="12">
    <source>
        <dbReference type="EMBL" id="KKB76174.1"/>
    </source>
</evidence>
<keyword evidence="10 11" id="KW-0961">Cell wall biogenesis/degradation</keyword>
<evidence type="ECO:0000256" key="8">
    <source>
        <dbReference type="ARBA" id="ARBA00060041"/>
    </source>
</evidence>
<comment type="pathway">
    <text evidence="10">Cell wall biogenesis; peptidoglycan biosynthesis.</text>
</comment>
<feature type="transmembrane region" description="Helical" evidence="10">
    <location>
        <begin position="351"/>
        <end position="373"/>
    </location>
</feature>
<gene>
    <name evidence="10" type="primary">murJ</name>
    <name evidence="13" type="ORF">SAMN02745223_02044</name>
    <name evidence="12" type="ORF">VW29_20720</name>
</gene>
<evidence type="ECO:0000313" key="14">
    <source>
        <dbReference type="Proteomes" id="UP000033608"/>
    </source>
</evidence>
<reference evidence="13 15" key="2">
    <citation type="submission" date="2016-11" db="EMBL/GenBank/DDBJ databases">
        <authorList>
            <person name="Jaros S."/>
            <person name="Januszkiewicz K."/>
            <person name="Wedrychowicz H."/>
        </authorList>
    </citation>
    <scope>NUCLEOTIDE SEQUENCE [LARGE SCALE GENOMIC DNA]</scope>
    <source>
        <strain evidence="13 15">DSM 17137</strain>
    </source>
</reference>
<keyword evidence="14" id="KW-1185">Reference proteome</keyword>
<dbReference type="STRING" id="1121477.SAMN02745223_02044"/>
<dbReference type="GO" id="GO:0015648">
    <property type="term" value="F:lipid-linked peptidoglycan transporter activity"/>
    <property type="evidence" value="ECO:0007669"/>
    <property type="project" value="UniProtKB-UniRule"/>
</dbReference>
<dbReference type="InterPro" id="IPR051050">
    <property type="entry name" value="Lipid_II_flippase_MurJ/MviN"/>
</dbReference>
<feature type="transmembrane region" description="Helical" evidence="10">
    <location>
        <begin position="157"/>
        <end position="183"/>
    </location>
</feature>
<dbReference type="OrthoDB" id="9816572at2"/>
<dbReference type="GO" id="GO:0071555">
    <property type="term" value="P:cell wall organization"/>
    <property type="evidence" value="ECO:0007669"/>
    <property type="project" value="UniProtKB-UniRule"/>
</dbReference>
<dbReference type="InterPro" id="IPR004268">
    <property type="entry name" value="MurJ"/>
</dbReference>
<evidence type="ECO:0000256" key="3">
    <source>
        <dbReference type="ARBA" id="ARBA00022692"/>
    </source>
</evidence>
<reference evidence="12 14" key="1">
    <citation type="submission" date="2015-03" db="EMBL/GenBank/DDBJ databases">
        <authorList>
            <person name="Hassan Y.I."/>
            <person name="Lepp D."/>
            <person name="Zhou T."/>
        </authorList>
    </citation>
    <scope>NUCLEOTIDE SEQUENCE [LARGE SCALE GENOMIC DNA]</scope>
    <source>
        <strain evidence="12 14">DSM 17137</strain>
    </source>
</reference>
<dbReference type="PATRIC" id="fig|1121477.3.peg.929"/>
<feature type="transmembrane region" description="Helical" evidence="10">
    <location>
        <begin position="87"/>
        <end position="106"/>
    </location>
</feature>
<keyword evidence="5 10" id="KW-0573">Peptidoglycan synthesis</keyword>
<dbReference type="EMBL" id="FQVC01000005">
    <property type="protein sequence ID" value="SHF20361.1"/>
    <property type="molecule type" value="Genomic_DNA"/>
</dbReference>
<keyword evidence="10" id="KW-0997">Cell inner membrane</keyword>